<accession>A0ACC2N0H7</accession>
<organism evidence="1 2">
    <name type="scientific">Eretmocerus hayati</name>
    <dbReference type="NCBI Taxonomy" id="131215"/>
    <lineage>
        <taxon>Eukaryota</taxon>
        <taxon>Metazoa</taxon>
        <taxon>Ecdysozoa</taxon>
        <taxon>Arthropoda</taxon>
        <taxon>Hexapoda</taxon>
        <taxon>Insecta</taxon>
        <taxon>Pterygota</taxon>
        <taxon>Neoptera</taxon>
        <taxon>Endopterygota</taxon>
        <taxon>Hymenoptera</taxon>
        <taxon>Apocrita</taxon>
        <taxon>Proctotrupomorpha</taxon>
        <taxon>Chalcidoidea</taxon>
        <taxon>Aphelinidae</taxon>
        <taxon>Aphelininae</taxon>
        <taxon>Eretmocerus</taxon>
    </lineage>
</organism>
<reference evidence="1" key="1">
    <citation type="submission" date="2023-04" db="EMBL/GenBank/DDBJ databases">
        <title>A chromosome-level genome assembly of the parasitoid wasp Eretmocerus hayati.</title>
        <authorList>
            <person name="Zhong Y."/>
            <person name="Liu S."/>
            <person name="Liu Y."/>
        </authorList>
    </citation>
    <scope>NUCLEOTIDE SEQUENCE</scope>
    <source>
        <strain evidence="1">ZJU_SS_LIU_2023</strain>
    </source>
</reference>
<name>A0ACC2N0H7_9HYME</name>
<keyword evidence="2" id="KW-1185">Reference proteome</keyword>
<dbReference type="EMBL" id="CM056744">
    <property type="protein sequence ID" value="KAJ8664613.1"/>
    <property type="molecule type" value="Genomic_DNA"/>
</dbReference>
<comment type="caution">
    <text evidence="1">The sequence shown here is derived from an EMBL/GenBank/DDBJ whole genome shotgun (WGS) entry which is preliminary data.</text>
</comment>
<dbReference type="Proteomes" id="UP001239111">
    <property type="component" value="Chromosome 4"/>
</dbReference>
<evidence type="ECO:0000313" key="2">
    <source>
        <dbReference type="Proteomes" id="UP001239111"/>
    </source>
</evidence>
<proteinExistence type="predicted"/>
<protein>
    <submittedName>
        <fullName evidence="1">Uncharacterized protein</fullName>
    </submittedName>
</protein>
<sequence>MLKLILLSHLISILCIKSSDDHEPRVKTPLGIIKGYHKVSEYGRLYEAYEGIPYALPPLRELRFEPPQPVTPWLGELQATKVSHECLQYNHLPSYVQGNRVIGSEDCLYLNVYVPDRENEIPSHSMPVIFWIHGGAFMFGSGILYGPKFFMDHDVILVTINYRIGPLGFLSTEDEIVPGNMGLKDQNMALRWVRDNIEYFSGDPNKITLIGCSAGGASVHYHYFSPLSASLFHNGISMSGTALNSWTQTEASLEKAKKLADLMGCPSGNTKDMIKCLRYRPAVPMIQAVKEFLPWLYNPFSPFGPVIEKSGMKPFISRSPIEMLESKDVMDVPWITSVTSHEGLYPAADFIANEELLKYLDENWNILAPHLLDYNYSVPQQSQASLNEKIRMHYLGKNPINKSSRDQITKMLSDRLFVVDAERAARLQAMANKSPTWFYYYSYRGDSSLSDLYSGTNENFGVSHADDALLIFDTEFFKSSSVKDQLVRDMLLRAIVSFAENGEDRVLPVWEKVDHLDEKFKYLHIKEPNEVKMESEMNFGDKNFWDSILMTGDKMSSNHFKDEL</sequence>
<evidence type="ECO:0000313" key="1">
    <source>
        <dbReference type="EMBL" id="KAJ8664613.1"/>
    </source>
</evidence>
<gene>
    <name evidence="1" type="ORF">QAD02_006275</name>
</gene>